<feature type="compositionally biased region" description="Basic and acidic residues" evidence="1">
    <location>
        <begin position="10"/>
        <end position="30"/>
    </location>
</feature>
<organism evidence="2">
    <name type="scientific">Echinococcus granulosus</name>
    <name type="common">Hydatid tapeworm</name>
    <dbReference type="NCBI Taxonomy" id="6210"/>
    <lineage>
        <taxon>Eukaryota</taxon>
        <taxon>Metazoa</taxon>
        <taxon>Spiralia</taxon>
        <taxon>Lophotrochozoa</taxon>
        <taxon>Platyhelminthes</taxon>
        <taxon>Cestoda</taxon>
        <taxon>Eucestoda</taxon>
        <taxon>Cyclophyllidea</taxon>
        <taxon>Taeniidae</taxon>
        <taxon>Echinococcus</taxon>
        <taxon>Echinococcus granulosus group</taxon>
    </lineage>
</organism>
<feature type="compositionally biased region" description="Polar residues" evidence="1">
    <location>
        <begin position="31"/>
        <end position="50"/>
    </location>
</feature>
<evidence type="ECO:0000313" key="4">
    <source>
        <dbReference type="WBParaSite" id="EgrG_002039700"/>
    </source>
</evidence>
<dbReference type="EMBL" id="LK028590">
    <property type="protein sequence ID" value="CDS23359.1"/>
    <property type="molecule type" value="Genomic_DNA"/>
</dbReference>
<protein>
    <submittedName>
        <fullName evidence="2 4">Uncharacterized protein</fullName>
    </submittedName>
</protein>
<evidence type="ECO:0000313" key="3">
    <source>
        <dbReference type="Proteomes" id="UP000492820"/>
    </source>
</evidence>
<evidence type="ECO:0000313" key="2">
    <source>
        <dbReference type="EMBL" id="CDS23359.1"/>
    </source>
</evidence>
<reference evidence="2" key="2">
    <citation type="submission" date="2014-06" db="EMBL/GenBank/DDBJ databases">
        <authorList>
            <person name="Aslett M."/>
        </authorList>
    </citation>
    <scope>NUCLEOTIDE SEQUENCE</scope>
</reference>
<accession>A0A068WU88</accession>
<sequence>MRFGSPMWKSGEDEVKELEHGGRNAKEEARNTSTVLPQLSTAVGSGWSESEQLDHIDCFPRLSSDEFITANRHSRSVDAKMTHNLGSMITKAPCPKERRLLRMAESANEDQLNLPPSFALGTRHNLVLWEAPLLKSGATKIHSL</sequence>
<reference evidence="2 3" key="1">
    <citation type="journal article" date="2013" name="Nature">
        <title>The genomes of four tapeworm species reveal adaptations to parasitism.</title>
        <authorList>
            <person name="Tsai I.J."/>
            <person name="Zarowiecki M."/>
            <person name="Holroyd N."/>
            <person name="Garciarrubio A."/>
            <person name="Sanchez-Flores A."/>
            <person name="Brooks K.L."/>
            <person name="Tracey A."/>
            <person name="Bobes R.J."/>
            <person name="Fragoso G."/>
            <person name="Sciutto E."/>
            <person name="Aslett M."/>
            <person name="Beasley H."/>
            <person name="Bennett H.M."/>
            <person name="Cai J."/>
            <person name="Camicia F."/>
            <person name="Clark R."/>
            <person name="Cucher M."/>
            <person name="De Silva N."/>
            <person name="Day T.A."/>
            <person name="Deplazes P."/>
            <person name="Estrada K."/>
            <person name="Fernandez C."/>
            <person name="Holland P.W."/>
            <person name="Hou J."/>
            <person name="Hu S."/>
            <person name="Huckvale T."/>
            <person name="Hung S.S."/>
            <person name="Kamenetzky L."/>
            <person name="Keane J.A."/>
            <person name="Kiss F."/>
            <person name="Koziol U."/>
            <person name="Lambert O."/>
            <person name="Liu K."/>
            <person name="Luo X."/>
            <person name="Luo Y."/>
            <person name="Macchiaroli N."/>
            <person name="Nichol S."/>
            <person name="Paps J."/>
            <person name="Parkinson J."/>
            <person name="Pouchkina-Stantcheva N."/>
            <person name="Riddiford N."/>
            <person name="Rosenzvit M."/>
            <person name="Salinas G."/>
            <person name="Wasmuth J.D."/>
            <person name="Zamanian M."/>
            <person name="Zheng Y."/>
            <person name="Cai X."/>
            <person name="Soberon X."/>
            <person name="Olson P.D."/>
            <person name="Laclette J.P."/>
            <person name="Brehm K."/>
            <person name="Berriman M."/>
            <person name="Garciarrubio A."/>
            <person name="Bobes R.J."/>
            <person name="Fragoso G."/>
            <person name="Sanchez-Flores A."/>
            <person name="Estrada K."/>
            <person name="Cevallos M.A."/>
            <person name="Morett E."/>
            <person name="Gonzalez V."/>
            <person name="Portillo T."/>
            <person name="Ochoa-Leyva A."/>
            <person name="Jose M.V."/>
            <person name="Sciutto E."/>
            <person name="Landa A."/>
            <person name="Jimenez L."/>
            <person name="Valdes V."/>
            <person name="Carrero J.C."/>
            <person name="Larralde C."/>
            <person name="Morales-Montor J."/>
            <person name="Limon-Lason J."/>
            <person name="Soberon X."/>
            <person name="Laclette J.P."/>
        </authorList>
    </citation>
    <scope>NUCLEOTIDE SEQUENCE [LARGE SCALE GENOMIC DNA]</scope>
</reference>
<dbReference type="AlphaFoldDB" id="A0A068WU88"/>
<reference evidence="4" key="3">
    <citation type="submission" date="2020-10" db="UniProtKB">
        <authorList>
            <consortium name="WormBaseParasite"/>
        </authorList>
    </citation>
    <scope>IDENTIFICATION</scope>
</reference>
<evidence type="ECO:0000256" key="1">
    <source>
        <dbReference type="SAM" id="MobiDB-lite"/>
    </source>
</evidence>
<name>A0A068WU88_ECHGR</name>
<gene>
    <name evidence="2" type="ORF">EgrG_002039700</name>
</gene>
<proteinExistence type="predicted"/>
<dbReference type="Proteomes" id="UP000492820">
    <property type="component" value="Unassembled WGS sequence"/>
</dbReference>
<feature type="region of interest" description="Disordered" evidence="1">
    <location>
        <begin position="1"/>
        <end position="50"/>
    </location>
</feature>
<dbReference type="WBParaSite" id="EgrG_002039700">
    <property type="protein sequence ID" value="EgrG_002039700"/>
    <property type="gene ID" value="EgrG_002039700"/>
</dbReference>